<keyword evidence="3" id="KW-0328">Glycosyltransferase</keyword>
<evidence type="ECO:0000256" key="1">
    <source>
        <dbReference type="ARBA" id="ARBA00004651"/>
    </source>
</evidence>
<evidence type="ECO:0000256" key="3">
    <source>
        <dbReference type="ARBA" id="ARBA00022676"/>
    </source>
</evidence>
<feature type="transmembrane region" description="Helical" evidence="8">
    <location>
        <begin position="342"/>
        <end position="363"/>
    </location>
</feature>
<keyword evidence="4" id="KW-0808">Transferase</keyword>
<dbReference type="AlphaFoldDB" id="A0A2M6ZIC8"/>
<dbReference type="Pfam" id="PF13231">
    <property type="entry name" value="PMT_2"/>
    <property type="match status" value="1"/>
</dbReference>
<comment type="subcellular location">
    <subcellularLocation>
        <location evidence="1">Cell membrane</location>
        <topology evidence="1">Multi-pass membrane protein</topology>
    </subcellularLocation>
</comment>
<comment type="caution">
    <text evidence="10">The sequence shown here is derived from an EMBL/GenBank/DDBJ whole genome shotgun (WGS) entry which is preliminary data.</text>
</comment>
<feature type="transmembrane region" description="Helical" evidence="8">
    <location>
        <begin position="83"/>
        <end position="103"/>
    </location>
</feature>
<evidence type="ECO:0000256" key="2">
    <source>
        <dbReference type="ARBA" id="ARBA00022475"/>
    </source>
</evidence>
<evidence type="ECO:0000259" key="9">
    <source>
        <dbReference type="Pfam" id="PF13231"/>
    </source>
</evidence>
<feature type="transmembrane region" description="Helical" evidence="8">
    <location>
        <begin position="288"/>
        <end position="304"/>
    </location>
</feature>
<evidence type="ECO:0000313" key="10">
    <source>
        <dbReference type="EMBL" id="PIU52119.1"/>
    </source>
</evidence>
<evidence type="ECO:0000256" key="8">
    <source>
        <dbReference type="SAM" id="Phobius"/>
    </source>
</evidence>
<dbReference type="GO" id="GO:0016763">
    <property type="term" value="F:pentosyltransferase activity"/>
    <property type="evidence" value="ECO:0007669"/>
    <property type="project" value="TreeGrafter"/>
</dbReference>
<gene>
    <name evidence="10" type="ORF">COS91_00910</name>
</gene>
<name>A0A2M6ZIC8_9BACT</name>
<dbReference type="GO" id="GO:0010041">
    <property type="term" value="P:response to iron(III) ion"/>
    <property type="evidence" value="ECO:0007669"/>
    <property type="project" value="TreeGrafter"/>
</dbReference>
<evidence type="ECO:0000256" key="4">
    <source>
        <dbReference type="ARBA" id="ARBA00022679"/>
    </source>
</evidence>
<organism evidence="10 11">
    <name type="scientific">Candidatus Desantisbacteria bacterium CG07_land_8_20_14_0_80_39_15</name>
    <dbReference type="NCBI Taxonomy" id="1974549"/>
    <lineage>
        <taxon>Bacteria</taxon>
        <taxon>Candidatus Desantisiibacteriota</taxon>
    </lineage>
</organism>
<dbReference type="Proteomes" id="UP000229227">
    <property type="component" value="Unassembled WGS sequence"/>
</dbReference>
<dbReference type="InterPro" id="IPR038731">
    <property type="entry name" value="RgtA/B/C-like"/>
</dbReference>
<feature type="transmembrane region" description="Helical" evidence="8">
    <location>
        <begin position="131"/>
        <end position="150"/>
    </location>
</feature>
<evidence type="ECO:0000256" key="5">
    <source>
        <dbReference type="ARBA" id="ARBA00022692"/>
    </source>
</evidence>
<feature type="transmembrane region" description="Helical" evidence="8">
    <location>
        <begin position="201"/>
        <end position="219"/>
    </location>
</feature>
<evidence type="ECO:0000256" key="7">
    <source>
        <dbReference type="ARBA" id="ARBA00023136"/>
    </source>
</evidence>
<keyword evidence="7 8" id="KW-0472">Membrane</keyword>
<keyword evidence="6 8" id="KW-1133">Transmembrane helix</keyword>
<feature type="domain" description="Glycosyltransferase RgtA/B/C/D-like" evidence="9">
    <location>
        <begin position="60"/>
        <end position="213"/>
    </location>
</feature>
<evidence type="ECO:0000313" key="11">
    <source>
        <dbReference type="Proteomes" id="UP000229227"/>
    </source>
</evidence>
<dbReference type="PANTHER" id="PTHR33908">
    <property type="entry name" value="MANNOSYLTRANSFERASE YKCB-RELATED"/>
    <property type="match status" value="1"/>
</dbReference>
<evidence type="ECO:0000256" key="6">
    <source>
        <dbReference type="ARBA" id="ARBA00022989"/>
    </source>
</evidence>
<keyword evidence="5 8" id="KW-0812">Transmembrane</keyword>
<dbReference type="GO" id="GO:0005886">
    <property type="term" value="C:plasma membrane"/>
    <property type="evidence" value="ECO:0007669"/>
    <property type="project" value="UniProtKB-SubCell"/>
</dbReference>
<feature type="transmembrane region" description="Helical" evidence="8">
    <location>
        <begin position="375"/>
        <end position="396"/>
    </location>
</feature>
<dbReference type="GO" id="GO:0009103">
    <property type="term" value="P:lipopolysaccharide biosynthetic process"/>
    <property type="evidence" value="ECO:0007669"/>
    <property type="project" value="UniProtKB-ARBA"/>
</dbReference>
<dbReference type="EMBL" id="PEWN01000015">
    <property type="protein sequence ID" value="PIU52119.1"/>
    <property type="molecule type" value="Genomic_DNA"/>
</dbReference>
<dbReference type="InterPro" id="IPR050297">
    <property type="entry name" value="LipidA_mod_glycosyltrf_83"/>
</dbReference>
<protein>
    <recommendedName>
        <fullName evidence="9">Glycosyltransferase RgtA/B/C/D-like domain-containing protein</fullName>
    </recommendedName>
</protein>
<keyword evidence="2" id="KW-1003">Cell membrane</keyword>
<accession>A0A2M6ZIC8</accession>
<feature type="transmembrane region" description="Helical" evidence="8">
    <location>
        <begin position="162"/>
        <end position="189"/>
    </location>
</feature>
<proteinExistence type="predicted"/>
<reference evidence="11" key="1">
    <citation type="submission" date="2017-09" db="EMBL/GenBank/DDBJ databases">
        <title>Depth-based differentiation of microbial function through sediment-hosted aquifers and enrichment of novel symbionts in the deep terrestrial subsurface.</title>
        <authorList>
            <person name="Probst A.J."/>
            <person name="Ladd B."/>
            <person name="Jarett J.K."/>
            <person name="Geller-Mcgrath D.E."/>
            <person name="Sieber C.M.K."/>
            <person name="Emerson J.B."/>
            <person name="Anantharaman K."/>
            <person name="Thomas B.C."/>
            <person name="Malmstrom R."/>
            <person name="Stieglmeier M."/>
            <person name="Klingl A."/>
            <person name="Woyke T."/>
            <person name="Ryan C.M."/>
            <person name="Banfield J.F."/>
        </authorList>
    </citation>
    <scope>NUCLEOTIDE SEQUENCE [LARGE SCALE GENOMIC DNA]</scope>
</reference>
<feature type="transmembrane region" description="Helical" evidence="8">
    <location>
        <begin position="408"/>
        <end position="431"/>
    </location>
</feature>
<dbReference type="PANTHER" id="PTHR33908:SF3">
    <property type="entry name" value="UNDECAPRENYL PHOSPHATE-ALPHA-4-AMINO-4-DEOXY-L-ARABINOSE ARABINOSYL TRANSFERASE"/>
    <property type="match status" value="1"/>
</dbReference>
<feature type="transmembrane region" description="Helical" evidence="8">
    <location>
        <begin position="58"/>
        <end position="76"/>
    </location>
</feature>
<feature type="transmembrane region" description="Helical" evidence="8">
    <location>
        <begin position="254"/>
        <end position="276"/>
    </location>
</feature>
<sequence>MDKKWLILGLLLLSLSLYFFTANHWSLQDADESFYASIAREMVQDGDWLTLHYNGVPFFHKPPLVFWLVAISYKIFGVNEVSARLPIIILAIMSILLIYLLAWELFHDFYTSFFSSLILLTTYHFLHIGHLVMTDVPTIFFILLGLYGLIRSSVKKEWAALYGLGLGLAILSKGVLGAALIICILPYIIWQKKFSYLRNPYLWIGFICGMMLCGSWYFHQIRVHGNIFLKIHFWQQVVQRSQEKMHESGNLGVLFYPMQVLLNFFPWSIILPFSLFENIKGFFKKREEHSFIIGWVVTFFIIIAMMRTKLPHYCLSFYPFFAISVGQFTSRIFREGGFLKRLVAINWIYLVFSLAILFVIFLAMKIQDYSIYRKYIPVALAISIFFITLSLFYLFAVRNKRMLNINQIWIKLLSSGTYILLVFAILTLKIWDFNPEIKQLAEVAAQNIYFIHIPDRPDVGDAVRFYHSGVTEIKVEDARKILQGREKGIFLTTKEMVKQAGFKKCKIIAQSGDWLLIKK</sequence>